<evidence type="ECO:0000259" key="7">
    <source>
        <dbReference type="PROSITE" id="PS51968"/>
    </source>
</evidence>
<evidence type="ECO:0000256" key="5">
    <source>
        <dbReference type="ARBA" id="ARBA00023242"/>
    </source>
</evidence>
<feature type="region of interest" description="Disordered" evidence="6">
    <location>
        <begin position="1"/>
        <end position="60"/>
    </location>
</feature>
<name>A0A2I2GRE8_9EURO</name>
<proteinExistence type="predicted"/>
<feature type="region of interest" description="Disordered" evidence="6">
    <location>
        <begin position="471"/>
        <end position="557"/>
    </location>
</feature>
<dbReference type="EMBL" id="MSFO01000001">
    <property type="protein sequence ID" value="PLB55441.1"/>
    <property type="molecule type" value="Genomic_DNA"/>
</dbReference>
<evidence type="ECO:0000256" key="3">
    <source>
        <dbReference type="ARBA" id="ARBA00023125"/>
    </source>
</evidence>
<feature type="domain" description="Grh/CP2 DB" evidence="7">
    <location>
        <begin position="184"/>
        <end position="440"/>
    </location>
</feature>
<protein>
    <recommendedName>
        <fullName evidence="7">Grh/CP2 DB domain-containing protein</fullName>
    </recommendedName>
</protein>
<dbReference type="OrthoDB" id="7680836at2759"/>
<dbReference type="Pfam" id="PF04516">
    <property type="entry name" value="CP2"/>
    <property type="match status" value="1"/>
</dbReference>
<dbReference type="STRING" id="1392250.A0A2I2GRE8"/>
<dbReference type="VEuPathDB" id="FungiDB:P170DRAFT_506039"/>
<evidence type="ECO:0000313" key="9">
    <source>
        <dbReference type="Proteomes" id="UP000234275"/>
    </source>
</evidence>
<evidence type="ECO:0000313" key="8">
    <source>
        <dbReference type="EMBL" id="PLB55441.1"/>
    </source>
</evidence>
<dbReference type="RefSeq" id="XP_024710743.1">
    <property type="nucleotide sequence ID" value="XM_024854347.1"/>
</dbReference>
<feature type="compositionally biased region" description="Low complexity" evidence="6">
    <location>
        <begin position="502"/>
        <end position="519"/>
    </location>
</feature>
<dbReference type="Proteomes" id="UP000234275">
    <property type="component" value="Unassembled WGS sequence"/>
</dbReference>
<gene>
    <name evidence="8" type="ORF">P170DRAFT_506039</name>
</gene>
<feature type="compositionally biased region" description="Low complexity" evidence="6">
    <location>
        <begin position="43"/>
        <end position="55"/>
    </location>
</feature>
<keyword evidence="4" id="KW-0804">Transcription</keyword>
<feature type="region of interest" description="Disordered" evidence="6">
    <location>
        <begin position="387"/>
        <end position="419"/>
    </location>
</feature>
<feature type="compositionally biased region" description="Basic residues" evidence="6">
    <location>
        <begin position="1"/>
        <end position="10"/>
    </location>
</feature>
<evidence type="ECO:0000256" key="2">
    <source>
        <dbReference type="ARBA" id="ARBA00023015"/>
    </source>
</evidence>
<dbReference type="InterPro" id="IPR057520">
    <property type="entry name" value="GRHL1/CP2_C"/>
</dbReference>
<evidence type="ECO:0000256" key="4">
    <source>
        <dbReference type="ARBA" id="ARBA00023163"/>
    </source>
</evidence>
<dbReference type="GO" id="GO:0005634">
    <property type="term" value="C:nucleus"/>
    <property type="evidence" value="ECO:0007669"/>
    <property type="project" value="UniProtKB-SubCell"/>
</dbReference>
<feature type="compositionally biased region" description="Polar residues" evidence="6">
    <location>
        <begin position="520"/>
        <end position="539"/>
    </location>
</feature>
<dbReference type="InterPro" id="IPR040167">
    <property type="entry name" value="TF_CP2-like"/>
</dbReference>
<keyword evidence="2" id="KW-0805">Transcription regulation</keyword>
<keyword evidence="3" id="KW-0238">DNA-binding</keyword>
<comment type="caution">
    <text evidence="8">The sequence shown here is derived from an EMBL/GenBank/DDBJ whole genome shotgun (WGS) entry which is preliminary data.</text>
</comment>
<dbReference type="GO" id="GO:0000978">
    <property type="term" value="F:RNA polymerase II cis-regulatory region sequence-specific DNA binding"/>
    <property type="evidence" value="ECO:0007669"/>
    <property type="project" value="TreeGrafter"/>
</dbReference>
<comment type="subcellular location">
    <subcellularLocation>
        <location evidence="1">Nucleus</location>
    </subcellularLocation>
</comment>
<feature type="compositionally biased region" description="Polar residues" evidence="6">
    <location>
        <begin position="486"/>
        <end position="501"/>
    </location>
</feature>
<dbReference type="GO" id="GO:0001228">
    <property type="term" value="F:DNA-binding transcription activator activity, RNA polymerase II-specific"/>
    <property type="evidence" value="ECO:0007669"/>
    <property type="project" value="TreeGrafter"/>
</dbReference>
<dbReference type="InterPro" id="IPR007604">
    <property type="entry name" value="CP2"/>
</dbReference>
<dbReference type="AlphaFoldDB" id="A0A2I2GRE8"/>
<dbReference type="PANTHER" id="PTHR11037:SF20">
    <property type="entry name" value="PROTEIN GRAINYHEAD"/>
    <property type="match status" value="1"/>
</dbReference>
<keyword evidence="9" id="KW-1185">Reference proteome</keyword>
<reference evidence="8 9" key="1">
    <citation type="submission" date="2016-12" db="EMBL/GenBank/DDBJ databases">
        <title>The genomes of Aspergillus section Nigri reveals drivers in fungal speciation.</title>
        <authorList>
            <consortium name="DOE Joint Genome Institute"/>
            <person name="Vesth T.C."/>
            <person name="Nybo J."/>
            <person name="Theobald S."/>
            <person name="Brandl J."/>
            <person name="Frisvad J.C."/>
            <person name="Nielsen K.F."/>
            <person name="Lyhne E.K."/>
            <person name="Kogle M.E."/>
            <person name="Kuo A."/>
            <person name="Riley R."/>
            <person name="Clum A."/>
            <person name="Nolan M."/>
            <person name="Lipzen A."/>
            <person name="Salamov A."/>
            <person name="Henrissat B."/>
            <person name="Wiebenga A."/>
            <person name="De Vries R.P."/>
            <person name="Grigoriev I.V."/>
            <person name="Mortensen U.H."/>
            <person name="Andersen M.R."/>
            <person name="Baker S.E."/>
        </authorList>
    </citation>
    <scope>NUCLEOTIDE SEQUENCE [LARGE SCALE GENOMIC DNA]</scope>
    <source>
        <strain evidence="8 9">IBT 23096</strain>
    </source>
</reference>
<organism evidence="8 9">
    <name type="scientific">Aspergillus steynii IBT 23096</name>
    <dbReference type="NCBI Taxonomy" id="1392250"/>
    <lineage>
        <taxon>Eukaryota</taxon>
        <taxon>Fungi</taxon>
        <taxon>Dikarya</taxon>
        <taxon>Ascomycota</taxon>
        <taxon>Pezizomycotina</taxon>
        <taxon>Eurotiomycetes</taxon>
        <taxon>Eurotiomycetidae</taxon>
        <taxon>Eurotiales</taxon>
        <taxon>Aspergillaceae</taxon>
        <taxon>Aspergillus</taxon>
        <taxon>Aspergillus subgen. Circumdati</taxon>
    </lineage>
</organism>
<evidence type="ECO:0000256" key="6">
    <source>
        <dbReference type="SAM" id="MobiDB-lite"/>
    </source>
</evidence>
<dbReference type="GeneID" id="36562053"/>
<dbReference type="Pfam" id="PF25416">
    <property type="entry name" value="GRHL1_C"/>
    <property type="match status" value="1"/>
</dbReference>
<evidence type="ECO:0000256" key="1">
    <source>
        <dbReference type="ARBA" id="ARBA00004123"/>
    </source>
</evidence>
<sequence length="660" mass="73116">MFTNRQNKKRPNQDLINNFQETYPDVRPSLDTESSTGREVRVTPSLDDPSLPPTSMRKQNDHDALNATSTVSHNPAGNLPTPSSGMNLLFDETLFDQFTNTSPGAPAFDAYNDAFGGQYPSHIPQNPDPYLKDESFSPEGFRFPGEEDGNTTSLGEVNKQDDHALHTARRVSDSTEVLAVDEREKFRYCVTLHAPTAMIKNQKDIPVTYLNKGQTYVLSVADSVPPPVGSYPARYRTSVRIVFDEAAQKIDPSACWQLWKQVRGSKDAQERGGDVQAVDCLDPAEGEAGQPRNQIQLESMSIDGFCCTWTADIQTGVRECNIGVRFNFLSTDFTHSKGVKGSSVRLCAKTEMIALDVDDAGVDNVSEMCYCKVKLFRDHGAERKLHSDISQTEKSIKKLQRETAMSETGEDDQLGKRKRGSISSFAKSAANHAMTEGEHRRAQIYRNTELHILGDSLTSNLPMTVFAQRAEPTDDPDQFPVRLPGASQSPEKSEGSPQNSDSTTPSNANSTNPSSPATTITEPSRVSSSAAPEQESPNTFKVPPLPAKLSKRSEPPHSGSAVCFYIRFHHDWKRQDHYHRAVYLKERTVRDLKVQICRKQSMNPDSVSRMLHVNPGGLKIIVDDDVVQQLPDGQDMMVEFSRASKPSTSGISEIEIILSF</sequence>
<keyword evidence="5" id="KW-0539">Nucleus</keyword>
<dbReference type="PROSITE" id="PS51968">
    <property type="entry name" value="GRH_CP2_DB"/>
    <property type="match status" value="1"/>
</dbReference>
<dbReference type="PANTHER" id="PTHR11037">
    <property type="entry name" value="TRANSCRIPTION FACTOR CP2"/>
    <property type="match status" value="1"/>
</dbReference>
<accession>A0A2I2GRE8</accession>